<dbReference type="InterPro" id="IPR005659">
    <property type="entry name" value="Chemorcpt_Glu_NH3ase_CheD"/>
</dbReference>
<dbReference type="Pfam" id="PF03975">
    <property type="entry name" value="CheD"/>
    <property type="match status" value="1"/>
</dbReference>
<keyword evidence="1 3" id="KW-0145">Chemotaxis</keyword>
<dbReference type="CDD" id="cd16352">
    <property type="entry name" value="CheD"/>
    <property type="match status" value="1"/>
</dbReference>
<dbReference type="GO" id="GO:0006935">
    <property type="term" value="P:chemotaxis"/>
    <property type="evidence" value="ECO:0007669"/>
    <property type="project" value="UniProtKB-UniRule"/>
</dbReference>
<proteinExistence type="inferred from homology"/>
<evidence type="ECO:0000256" key="2">
    <source>
        <dbReference type="ARBA" id="ARBA00022801"/>
    </source>
</evidence>
<dbReference type="OrthoDB" id="9807202at2"/>
<name>A0A3A1WFT7_9HYPH</name>
<dbReference type="SUPFAM" id="SSF64438">
    <property type="entry name" value="CNF1/YfiH-like putative cysteine hydrolases"/>
    <property type="match status" value="1"/>
</dbReference>
<dbReference type="EMBL" id="QYRN01000009">
    <property type="protein sequence ID" value="RIX98835.1"/>
    <property type="molecule type" value="Genomic_DNA"/>
</dbReference>
<comment type="similarity">
    <text evidence="3">Belongs to the CheD family.</text>
</comment>
<evidence type="ECO:0000256" key="3">
    <source>
        <dbReference type="HAMAP-Rule" id="MF_01440"/>
    </source>
</evidence>
<keyword evidence="2 3" id="KW-0378">Hydrolase</keyword>
<evidence type="ECO:0000313" key="5">
    <source>
        <dbReference type="Proteomes" id="UP000265750"/>
    </source>
</evidence>
<dbReference type="EC" id="3.5.1.44" evidence="3"/>
<accession>A0A3A1WFT7</accession>
<dbReference type="PANTHER" id="PTHR35147:SF2">
    <property type="entry name" value="CHEMORECEPTOR GLUTAMINE DEAMIDASE CHED-RELATED"/>
    <property type="match status" value="1"/>
</dbReference>
<comment type="catalytic activity">
    <reaction evidence="3">
        <text>L-glutaminyl-[protein] + H2O = L-glutamyl-[protein] + NH4(+)</text>
        <dbReference type="Rhea" id="RHEA:16441"/>
        <dbReference type="Rhea" id="RHEA-COMP:10207"/>
        <dbReference type="Rhea" id="RHEA-COMP:10208"/>
        <dbReference type="ChEBI" id="CHEBI:15377"/>
        <dbReference type="ChEBI" id="CHEBI:28938"/>
        <dbReference type="ChEBI" id="CHEBI:29973"/>
        <dbReference type="ChEBI" id="CHEBI:30011"/>
        <dbReference type="EC" id="3.5.1.44"/>
    </reaction>
</comment>
<dbReference type="Proteomes" id="UP000265750">
    <property type="component" value="Unassembled WGS sequence"/>
</dbReference>
<keyword evidence="5" id="KW-1185">Reference proteome</keyword>
<reference evidence="5" key="1">
    <citation type="submission" date="2018-09" db="EMBL/GenBank/DDBJ databases">
        <authorList>
            <person name="Tuo L."/>
        </authorList>
    </citation>
    <scope>NUCLEOTIDE SEQUENCE [LARGE SCALE GENOMIC DNA]</scope>
    <source>
        <strain evidence="5">M2BS4Y-1</strain>
    </source>
</reference>
<dbReference type="AlphaFoldDB" id="A0A3A1WFT7"/>
<dbReference type="InterPro" id="IPR011324">
    <property type="entry name" value="Cytotoxic_necrot_fac-like_cat"/>
</dbReference>
<protein>
    <recommendedName>
        <fullName evidence="3">Probable chemoreceptor glutamine deamidase CheD</fullName>
        <ecNumber evidence="3">3.5.1.44</ecNumber>
    </recommendedName>
</protein>
<evidence type="ECO:0000313" key="4">
    <source>
        <dbReference type="EMBL" id="RIX98835.1"/>
    </source>
</evidence>
<dbReference type="PANTHER" id="PTHR35147">
    <property type="entry name" value="CHEMORECEPTOR GLUTAMINE DEAMIDASE CHED-RELATED"/>
    <property type="match status" value="1"/>
</dbReference>
<dbReference type="Gene3D" id="3.30.1330.200">
    <property type="match status" value="1"/>
</dbReference>
<dbReference type="RefSeq" id="WP_119541224.1">
    <property type="nucleotide sequence ID" value="NZ_QYRN01000009.1"/>
</dbReference>
<dbReference type="GO" id="GO:0050568">
    <property type="term" value="F:protein-glutamine glutaminase activity"/>
    <property type="evidence" value="ECO:0007669"/>
    <property type="project" value="UniProtKB-UniRule"/>
</dbReference>
<organism evidence="4 5">
    <name type="scientific">Aureimonas flava</name>
    <dbReference type="NCBI Taxonomy" id="2320271"/>
    <lineage>
        <taxon>Bacteria</taxon>
        <taxon>Pseudomonadati</taxon>
        <taxon>Pseudomonadota</taxon>
        <taxon>Alphaproteobacteria</taxon>
        <taxon>Hyphomicrobiales</taxon>
        <taxon>Aurantimonadaceae</taxon>
        <taxon>Aureimonas</taxon>
    </lineage>
</organism>
<dbReference type="InterPro" id="IPR038592">
    <property type="entry name" value="CheD-like_sf"/>
</dbReference>
<sequence length="190" mass="19953">MSQARFAPPPTSTDRLRINLIQGEAQVDDRPNVVFTTLLGSCIAACIRDPGAGVGGMNHFLLPGDGAGGSSTSMQSYGLYLMELLVNGLLKKGARKHALEAKLFGGARTMVGLSDIGAKNAGFARRFLELEGISHVGGSLGGAQGRRIEFWPVSGRARQILMEPTDKAIPKIMAPVPVAPPLGGGDLELF</sequence>
<gene>
    <name evidence="3" type="primary">cheD</name>
    <name evidence="4" type="ORF">D3218_16795</name>
</gene>
<comment type="function">
    <text evidence="3">Probably deamidates glutamine residues to glutamate on methyl-accepting chemotaxis receptors (MCPs), playing an important role in chemotaxis.</text>
</comment>
<dbReference type="HAMAP" id="MF_01440">
    <property type="entry name" value="CheD"/>
    <property type="match status" value="1"/>
</dbReference>
<evidence type="ECO:0000256" key="1">
    <source>
        <dbReference type="ARBA" id="ARBA00022500"/>
    </source>
</evidence>
<comment type="caution">
    <text evidence="4">The sequence shown here is derived from an EMBL/GenBank/DDBJ whole genome shotgun (WGS) entry which is preliminary data.</text>
</comment>